<sequence length="298" mass="34073">MKQITGDFIKSNNVSVEKYVSEKHLESCFQTKTRSVVSTCIDYLNGLLLLPYRKNMRKMAIYCCKCSNNQSLSHFISNSPWPSADLLKSVRTKAIKTIGKNGVLILDESSIKKSGNGSVGVSHQYCGNLGKKDNCQVGVFLAYFKKKKRMLIDEILYLPQKWIDDKTRCLKAKIPHEEIKFRTKYELGLEMIDNAIEEGIPFSYVTMDGFYGENPELLTELEIRGLTFVADIAVDTLVYIEKPLVGIPDKKGTRGKKPSIPRVLNTLSTRVDSMRLRLRENHDKLLYFCDIYRKHILI</sequence>
<dbReference type="Proteomes" id="UP000033072">
    <property type="component" value="Chromosome"/>
</dbReference>
<keyword evidence="3" id="KW-1185">Reference proteome</keyword>
<dbReference type="EMBL" id="CP009515">
    <property type="protein sequence ID" value="AKB74252.1"/>
    <property type="molecule type" value="Genomic_DNA"/>
</dbReference>
<dbReference type="PATRIC" id="fig|1434111.4.peg.1266"/>
<dbReference type="NCBIfam" id="NF033540">
    <property type="entry name" value="transpos_IS701"/>
    <property type="match status" value="1"/>
</dbReference>
<dbReference type="SUPFAM" id="SSF53098">
    <property type="entry name" value="Ribonuclease H-like"/>
    <property type="match status" value="1"/>
</dbReference>
<reference evidence="2 3" key="1">
    <citation type="submission" date="2014-07" db="EMBL/GenBank/DDBJ databases">
        <title>Methanogenic archaea and the global carbon cycle.</title>
        <authorList>
            <person name="Henriksen J.R."/>
            <person name="Luke J."/>
            <person name="Reinhart S."/>
            <person name="Benedict M.N."/>
            <person name="Youngblut N.D."/>
            <person name="Metcalf M.E."/>
            <person name="Whitaker R.J."/>
            <person name="Metcalf W.W."/>
        </authorList>
    </citation>
    <scope>NUCLEOTIDE SEQUENCE [LARGE SCALE GENOMIC DNA]</scope>
    <source>
        <strain evidence="2 3">Z-7289</strain>
    </source>
</reference>
<feature type="domain" description="Transposase IS701-like DDE" evidence="1">
    <location>
        <begin position="25"/>
        <end position="265"/>
    </location>
</feature>
<protein>
    <submittedName>
        <fullName evidence="2">Mobile element protein</fullName>
    </submittedName>
</protein>
<dbReference type="InterPro" id="IPR038721">
    <property type="entry name" value="IS701-like_DDE_dom"/>
</dbReference>
<dbReference type="KEGG" id="mls:MSLAZ_0991"/>
<evidence type="ECO:0000259" key="1">
    <source>
        <dbReference type="Pfam" id="PF13546"/>
    </source>
</evidence>
<gene>
    <name evidence="2" type="ORF">MSLAZ_0991</name>
</gene>
<dbReference type="InterPro" id="IPR039365">
    <property type="entry name" value="IS701-like"/>
</dbReference>
<dbReference type="AlphaFoldDB" id="A0A0E3S4Y5"/>
<proteinExistence type="predicted"/>
<dbReference type="PANTHER" id="PTHR33627">
    <property type="entry name" value="TRANSPOSASE"/>
    <property type="match status" value="1"/>
</dbReference>
<organism evidence="2 3">
    <name type="scientific">Methanosarcina lacustris Z-7289</name>
    <dbReference type="NCBI Taxonomy" id="1434111"/>
    <lineage>
        <taxon>Archaea</taxon>
        <taxon>Methanobacteriati</taxon>
        <taxon>Methanobacteriota</taxon>
        <taxon>Stenosarchaea group</taxon>
        <taxon>Methanomicrobia</taxon>
        <taxon>Methanosarcinales</taxon>
        <taxon>Methanosarcinaceae</taxon>
        <taxon>Methanosarcina</taxon>
    </lineage>
</organism>
<evidence type="ECO:0000313" key="3">
    <source>
        <dbReference type="Proteomes" id="UP000033072"/>
    </source>
</evidence>
<name>A0A0E3S4Y5_9EURY</name>
<dbReference type="InterPro" id="IPR012337">
    <property type="entry name" value="RNaseH-like_sf"/>
</dbReference>
<evidence type="ECO:0000313" key="2">
    <source>
        <dbReference type="EMBL" id="AKB74252.1"/>
    </source>
</evidence>
<accession>A0A0E3S4Y5</accession>
<dbReference type="PANTHER" id="PTHR33627:SF1">
    <property type="entry name" value="TRANSPOSASE"/>
    <property type="match status" value="1"/>
</dbReference>
<dbReference type="Pfam" id="PF13546">
    <property type="entry name" value="DDE_5"/>
    <property type="match status" value="1"/>
</dbReference>
<dbReference type="HOGENOM" id="CLU_932596_0_0_2"/>
<dbReference type="STRING" id="1434111.MSLAZ_0991"/>